<evidence type="ECO:0000256" key="10">
    <source>
        <dbReference type="PROSITE-ProRule" id="PRU00282"/>
    </source>
</evidence>
<evidence type="ECO:0000313" key="12">
    <source>
        <dbReference type="EMBL" id="KAK5119063.1"/>
    </source>
</evidence>
<keyword evidence="8" id="KW-0496">Mitochondrion</keyword>
<dbReference type="SUPFAM" id="SSF103506">
    <property type="entry name" value="Mitochondrial carrier"/>
    <property type="match status" value="1"/>
</dbReference>
<evidence type="ECO:0000256" key="8">
    <source>
        <dbReference type="ARBA" id="ARBA00023128"/>
    </source>
</evidence>
<dbReference type="PRINTS" id="PR00784">
    <property type="entry name" value="MTUNCOUPLING"/>
</dbReference>
<dbReference type="GO" id="GO:0005743">
    <property type="term" value="C:mitochondrial inner membrane"/>
    <property type="evidence" value="ECO:0007669"/>
    <property type="project" value="UniProtKB-SubCell"/>
</dbReference>
<evidence type="ECO:0000256" key="5">
    <source>
        <dbReference type="ARBA" id="ARBA00022737"/>
    </source>
</evidence>
<dbReference type="GO" id="GO:0055085">
    <property type="term" value="P:transmembrane transport"/>
    <property type="evidence" value="ECO:0007669"/>
    <property type="project" value="InterPro"/>
</dbReference>
<evidence type="ECO:0000256" key="9">
    <source>
        <dbReference type="ARBA" id="ARBA00023136"/>
    </source>
</evidence>
<evidence type="ECO:0000256" key="4">
    <source>
        <dbReference type="ARBA" id="ARBA00022692"/>
    </source>
</evidence>
<dbReference type="PANTHER" id="PTHR45928:SF1">
    <property type="entry name" value="RE38146P"/>
    <property type="match status" value="1"/>
</dbReference>
<protein>
    <recommendedName>
        <fullName evidence="14">Mitochondrial oxaloacetate transport protein</fullName>
    </recommendedName>
</protein>
<reference evidence="12" key="1">
    <citation type="submission" date="2023-08" db="EMBL/GenBank/DDBJ databases">
        <title>Black Yeasts Isolated from many extreme environments.</title>
        <authorList>
            <person name="Coleine C."/>
            <person name="Stajich J.E."/>
            <person name="Selbmann L."/>
        </authorList>
    </citation>
    <scope>NUCLEOTIDE SEQUENCE</scope>
    <source>
        <strain evidence="12">CCFEE 5401</strain>
    </source>
</reference>
<keyword evidence="3 11" id="KW-0813">Transport</keyword>
<gene>
    <name evidence="12" type="ORF">LTR62_000274</name>
</gene>
<comment type="subcellular location">
    <subcellularLocation>
        <location evidence="1">Mitochondrion inner membrane</location>
        <topology evidence="1">Multi-pass membrane protein</topology>
    </subcellularLocation>
</comment>
<sequence length="321" mass="35348">MSTTIGSFIAGGIAACGAVTVTHSFETVKIRLQLQGELQAKKDAPKMYRGVLHGVNVIYKNEGMKGLLRGLSCAYIYQMTLNGCRLGFYDPIRRSLNSLLLEHDISHMSSDRIKTYQSLPINIASGASSGILGAAAGSPFFLVKTRLQSYSPFLPVGTQHQYRNAWDGLGQIYKSEGVKGLYRGIWPAMIRTGFGSSVQLPTYFLAKRRLQSWFGLEDGAPLHLMSSTASGFVVCVVMHPPDTVMSRMYNQTGNLYSSAFDCLYRTVKTEGVLAVYKGFFAHLARILPHTILTLSLAEQTNKLMRRFEENALGIPDKLKGA</sequence>
<dbReference type="PANTHER" id="PTHR45928">
    <property type="entry name" value="RE38146P"/>
    <property type="match status" value="1"/>
</dbReference>
<organism evidence="12 13">
    <name type="scientific">Meristemomyces frigidus</name>
    <dbReference type="NCBI Taxonomy" id="1508187"/>
    <lineage>
        <taxon>Eukaryota</taxon>
        <taxon>Fungi</taxon>
        <taxon>Dikarya</taxon>
        <taxon>Ascomycota</taxon>
        <taxon>Pezizomycotina</taxon>
        <taxon>Dothideomycetes</taxon>
        <taxon>Dothideomycetidae</taxon>
        <taxon>Mycosphaerellales</taxon>
        <taxon>Teratosphaeriaceae</taxon>
        <taxon>Meristemomyces</taxon>
    </lineage>
</organism>
<dbReference type="Proteomes" id="UP001310890">
    <property type="component" value="Unassembled WGS sequence"/>
</dbReference>
<dbReference type="Pfam" id="PF00153">
    <property type="entry name" value="Mito_carr"/>
    <property type="match status" value="3"/>
</dbReference>
<dbReference type="InterPro" id="IPR018108">
    <property type="entry name" value="MCP_transmembrane"/>
</dbReference>
<dbReference type="InterPro" id="IPR023395">
    <property type="entry name" value="MCP_dom_sf"/>
</dbReference>
<proteinExistence type="inferred from homology"/>
<evidence type="ECO:0000256" key="6">
    <source>
        <dbReference type="ARBA" id="ARBA00022792"/>
    </source>
</evidence>
<dbReference type="InterPro" id="IPR002067">
    <property type="entry name" value="MCP"/>
</dbReference>
<comment type="similarity">
    <text evidence="2 11">Belongs to the mitochondrial carrier (TC 2.A.29) family.</text>
</comment>
<evidence type="ECO:0000256" key="11">
    <source>
        <dbReference type="RuleBase" id="RU000488"/>
    </source>
</evidence>
<keyword evidence="6" id="KW-0999">Mitochondrion inner membrane</keyword>
<dbReference type="Gene3D" id="1.50.40.10">
    <property type="entry name" value="Mitochondrial carrier domain"/>
    <property type="match status" value="1"/>
</dbReference>
<feature type="repeat" description="Solcar" evidence="10">
    <location>
        <begin position="218"/>
        <end position="303"/>
    </location>
</feature>
<evidence type="ECO:0000256" key="1">
    <source>
        <dbReference type="ARBA" id="ARBA00004448"/>
    </source>
</evidence>
<keyword evidence="9 10" id="KW-0472">Membrane</keyword>
<evidence type="ECO:0000256" key="2">
    <source>
        <dbReference type="ARBA" id="ARBA00006375"/>
    </source>
</evidence>
<dbReference type="EMBL" id="JAVRRL010000001">
    <property type="protein sequence ID" value="KAK5119063.1"/>
    <property type="molecule type" value="Genomic_DNA"/>
</dbReference>
<feature type="repeat" description="Solcar" evidence="10">
    <location>
        <begin position="117"/>
        <end position="209"/>
    </location>
</feature>
<name>A0AAN7TIR0_9PEZI</name>
<evidence type="ECO:0000256" key="3">
    <source>
        <dbReference type="ARBA" id="ARBA00022448"/>
    </source>
</evidence>
<keyword evidence="5" id="KW-0677">Repeat</keyword>
<dbReference type="PROSITE" id="PS50920">
    <property type="entry name" value="SOLCAR"/>
    <property type="match status" value="3"/>
</dbReference>
<comment type="caution">
    <text evidence="12">The sequence shown here is derived from an EMBL/GenBank/DDBJ whole genome shotgun (WGS) entry which is preliminary data.</text>
</comment>
<evidence type="ECO:0000313" key="13">
    <source>
        <dbReference type="Proteomes" id="UP001310890"/>
    </source>
</evidence>
<evidence type="ECO:0008006" key="14">
    <source>
        <dbReference type="Google" id="ProtNLM"/>
    </source>
</evidence>
<feature type="repeat" description="Solcar" evidence="10">
    <location>
        <begin position="2"/>
        <end position="95"/>
    </location>
</feature>
<keyword evidence="7" id="KW-1133">Transmembrane helix</keyword>
<dbReference type="InterPro" id="IPR051508">
    <property type="entry name" value="Mito_Carrier_Antiporter"/>
</dbReference>
<evidence type="ECO:0000256" key="7">
    <source>
        <dbReference type="ARBA" id="ARBA00022989"/>
    </source>
</evidence>
<keyword evidence="4 10" id="KW-0812">Transmembrane</keyword>
<accession>A0AAN7TIR0</accession>
<dbReference type="AlphaFoldDB" id="A0AAN7TIR0"/>